<feature type="transmembrane region" description="Helical" evidence="1">
    <location>
        <begin position="245"/>
        <end position="268"/>
    </location>
</feature>
<evidence type="ECO:0000256" key="1">
    <source>
        <dbReference type="SAM" id="Phobius"/>
    </source>
</evidence>
<dbReference type="PANTHER" id="PTHR20992:SF9">
    <property type="entry name" value="AT15442P-RELATED"/>
    <property type="match status" value="1"/>
</dbReference>
<name>A0A5Q6S328_9ACTN</name>
<organism evidence="2 3">
    <name type="scientific">Mumia zhuanghuii</name>
    <dbReference type="NCBI Taxonomy" id="2585211"/>
    <lineage>
        <taxon>Bacteria</taxon>
        <taxon>Bacillati</taxon>
        <taxon>Actinomycetota</taxon>
        <taxon>Actinomycetes</taxon>
        <taxon>Propionibacteriales</taxon>
        <taxon>Nocardioidaceae</taxon>
        <taxon>Mumia</taxon>
    </lineage>
</organism>
<feature type="transmembrane region" description="Helical" evidence="1">
    <location>
        <begin position="220"/>
        <end position="238"/>
    </location>
</feature>
<dbReference type="PANTHER" id="PTHR20992">
    <property type="entry name" value="AT15442P-RELATED"/>
    <property type="match status" value="1"/>
</dbReference>
<dbReference type="OrthoDB" id="8061853at2"/>
<feature type="transmembrane region" description="Helical" evidence="1">
    <location>
        <begin position="141"/>
        <end position="163"/>
    </location>
</feature>
<dbReference type="Pfam" id="PF04087">
    <property type="entry name" value="DUF389"/>
    <property type="match status" value="1"/>
</dbReference>
<dbReference type="InterPro" id="IPR005240">
    <property type="entry name" value="DUF389"/>
</dbReference>
<dbReference type="RefSeq" id="WP_149767903.1">
    <property type="nucleotide sequence ID" value="NZ_VDFQ02000001.1"/>
</dbReference>
<comment type="caution">
    <text evidence="2">The sequence shown here is derived from an EMBL/GenBank/DDBJ whole genome shotgun (WGS) entry which is preliminary data.</text>
</comment>
<sequence>MLHLRLVVPASLTDAVEDLLLADDAVSSVVVLRGVALKPTGDLVHADVAREAANEVVQALRALGVHRQGTLHIDPVQTWLSQAAFDAEQKAPGSSADSIVWAGVAQQAYEDTEANWTFMSFMVLATVLASIALAIDSLVLVIGAMILGPEFGAVIALGVALVRKRYHLLRRAVRTLALGFGGAILVTTLLALAARALGWITPAMLSAPHPQTAFVSAPDQWSFVVAVIAASAGVLSVTSSRVGGLSGVFISVTTIPAAGDIAIGLAFGQWSDVRGSGLQLLANLTGMALAGWLTLLLQQTLWSRISRQRARLLGRLAR</sequence>
<feature type="transmembrane region" description="Helical" evidence="1">
    <location>
        <begin position="116"/>
        <end position="135"/>
    </location>
</feature>
<feature type="transmembrane region" description="Helical" evidence="1">
    <location>
        <begin position="175"/>
        <end position="200"/>
    </location>
</feature>
<protein>
    <submittedName>
        <fullName evidence="2">DUF389 domain-containing protein</fullName>
    </submittedName>
</protein>
<accession>A0A5Q6S328</accession>
<dbReference type="EMBL" id="VDFQ02000001">
    <property type="protein sequence ID" value="KAA1424783.1"/>
    <property type="molecule type" value="Genomic_DNA"/>
</dbReference>
<dbReference type="Proteomes" id="UP000307768">
    <property type="component" value="Unassembled WGS sequence"/>
</dbReference>
<keyword evidence="1" id="KW-0472">Membrane</keyword>
<keyword evidence="1" id="KW-1133">Transmembrane helix</keyword>
<keyword evidence="1" id="KW-0812">Transmembrane</keyword>
<dbReference type="AlphaFoldDB" id="A0A5Q6S328"/>
<feature type="transmembrane region" description="Helical" evidence="1">
    <location>
        <begin position="280"/>
        <end position="302"/>
    </location>
</feature>
<gene>
    <name evidence="2" type="ORF">FE697_002390</name>
</gene>
<proteinExistence type="predicted"/>
<evidence type="ECO:0000313" key="2">
    <source>
        <dbReference type="EMBL" id="KAA1424783.1"/>
    </source>
</evidence>
<reference evidence="2 3" key="1">
    <citation type="submission" date="2019-09" db="EMBL/GenBank/DDBJ databases">
        <title>Mumia zhuanghuii sp. nov. isolated from the intestinal contents of plateau pika (Ochotona curzoniae) in the Qinghai-Tibet plateau of China.</title>
        <authorList>
            <person name="Tian Z."/>
        </authorList>
    </citation>
    <scope>NUCLEOTIDE SEQUENCE [LARGE SCALE GENOMIC DNA]</scope>
    <source>
        <strain evidence="3">350</strain>
    </source>
</reference>
<evidence type="ECO:0000313" key="3">
    <source>
        <dbReference type="Proteomes" id="UP000307768"/>
    </source>
</evidence>